<evidence type="ECO:0000313" key="3">
    <source>
        <dbReference type="Proteomes" id="UP001589700"/>
    </source>
</evidence>
<evidence type="ECO:0000256" key="1">
    <source>
        <dbReference type="SAM" id="Phobius"/>
    </source>
</evidence>
<proteinExistence type="predicted"/>
<dbReference type="EMBL" id="JBHMDY010000006">
    <property type="protein sequence ID" value="MFB9260569.1"/>
    <property type="molecule type" value="Genomic_DNA"/>
</dbReference>
<feature type="transmembrane region" description="Helical" evidence="1">
    <location>
        <begin position="83"/>
        <end position="102"/>
    </location>
</feature>
<feature type="transmembrane region" description="Helical" evidence="1">
    <location>
        <begin position="340"/>
        <end position="366"/>
    </location>
</feature>
<organism evidence="2 3">
    <name type="scientific">Dietzia aerolata</name>
    <dbReference type="NCBI Taxonomy" id="595984"/>
    <lineage>
        <taxon>Bacteria</taxon>
        <taxon>Bacillati</taxon>
        <taxon>Actinomycetota</taxon>
        <taxon>Actinomycetes</taxon>
        <taxon>Mycobacteriales</taxon>
        <taxon>Dietziaceae</taxon>
        <taxon>Dietzia</taxon>
    </lineage>
</organism>
<dbReference type="Proteomes" id="UP001589700">
    <property type="component" value="Unassembled WGS sequence"/>
</dbReference>
<keyword evidence="1" id="KW-1133">Transmembrane helix</keyword>
<feature type="transmembrane region" description="Helical" evidence="1">
    <location>
        <begin position="20"/>
        <end position="41"/>
    </location>
</feature>
<reference evidence="2 3" key="1">
    <citation type="submission" date="2024-09" db="EMBL/GenBank/DDBJ databases">
        <authorList>
            <person name="Sun Q."/>
            <person name="Mori K."/>
        </authorList>
    </citation>
    <scope>NUCLEOTIDE SEQUENCE [LARGE SCALE GENOMIC DNA]</scope>
    <source>
        <strain evidence="2 3">CCM 7659</strain>
    </source>
</reference>
<comment type="caution">
    <text evidence="2">The sequence shown here is derived from an EMBL/GenBank/DDBJ whole genome shotgun (WGS) entry which is preliminary data.</text>
</comment>
<keyword evidence="1" id="KW-0812">Transmembrane</keyword>
<name>A0ABV5JS14_9ACTN</name>
<feature type="transmembrane region" description="Helical" evidence="1">
    <location>
        <begin position="193"/>
        <end position="209"/>
    </location>
</feature>
<keyword evidence="3" id="KW-1185">Reference proteome</keyword>
<feature type="transmembrane region" description="Helical" evidence="1">
    <location>
        <begin position="395"/>
        <end position="416"/>
    </location>
</feature>
<feature type="transmembrane region" description="Helical" evidence="1">
    <location>
        <begin position="458"/>
        <end position="481"/>
    </location>
</feature>
<feature type="transmembrane region" description="Helical" evidence="1">
    <location>
        <begin position="428"/>
        <end position="451"/>
    </location>
</feature>
<keyword evidence="1" id="KW-0472">Membrane</keyword>
<accession>A0ABV5JS14</accession>
<feature type="transmembrane region" description="Helical" evidence="1">
    <location>
        <begin position="501"/>
        <end position="523"/>
    </location>
</feature>
<feature type="transmembrane region" description="Helical" evidence="1">
    <location>
        <begin position="157"/>
        <end position="181"/>
    </location>
</feature>
<gene>
    <name evidence="2" type="ORF">ACFFVD_12210</name>
</gene>
<protein>
    <submittedName>
        <fullName evidence="2">ABC transporter permease</fullName>
    </submittedName>
</protein>
<sequence length="529" mass="54287">MTSAFTGSRPLLAVSLRLDIRSIAPWVVLISALSATSILGYDWVFRTEAERQELAMTLGANPALSLIFGPAHDLMSADGFNAWRAGQLGALFAGVMAILIVVRNSRANEDSGQAELIASGVMGRQSRLAVAILMAVVASVALGVVCFLLTVAVGGGALATLTIAATFTASGLMFAGVAAVAAQLGAEARTSSSLALGVLGVLFVMRGYFDSSGAREWTTWLTPFGWLERTRPAVANDLWPLLAALALTVVLVAAAFALQNRRDFGQGLISPRPGPVRGGLVTSVWGLALRLNRGTVVAWLVALAALGATFGNLVESMRDLVAGNPAMAQVFAAGGADASALTMVFVATLLQIIAIITAIMGVQVIMRIHTEEAELRAEALYAGALRRETYLASNVIVALGATALGLMVAGLALGLVATGPTGVSVGTVVGQAAATIPAVWVLVGLAVAAVGAAPQARLVGWMGIVATFGLTILGPTFRLPGWALGISPLHHVPNVGAASPSWASLGWLALVAAGLLAVGFVGYRRRDLG</sequence>
<feature type="transmembrane region" description="Helical" evidence="1">
    <location>
        <begin position="128"/>
        <end position="151"/>
    </location>
</feature>
<feature type="transmembrane region" description="Helical" evidence="1">
    <location>
        <begin position="296"/>
        <end position="314"/>
    </location>
</feature>
<dbReference type="RefSeq" id="WP_182632647.1">
    <property type="nucleotide sequence ID" value="NZ_JAALDM010000170.1"/>
</dbReference>
<feature type="transmembrane region" description="Helical" evidence="1">
    <location>
        <begin position="238"/>
        <end position="258"/>
    </location>
</feature>
<evidence type="ECO:0000313" key="2">
    <source>
        <dbReference type="EMBL" id="MFB9260569.1"/>
    </source>
</evidence>